<name>A0A1U9K902_9BACL</name>
<dbReference type="STRING" id="1471761.B0W44_13045"/>
<dbReference type="EMBL" id="CP019699">
    <property type="protein sequence ID" value="AQS56549.1"/>
    <property type="molecule type" value="Genomic_DNA"/>
</dbReference>
<dbReference type="RefSeq" id="WP_077720409.1">
    <property type="nucleotide sequence ID" value="NZ_CP019699.1"/>
</dbReference>
<feature type="transmembrane region" description="Helical" evidence="1">
    <location>
        <begin position="118"/>
        <end position="138"/>
    </location>
</feature>
<evidence type="ECO:0000313" key="2">
    <source>
        <dbReference type="EMBL" id="AQS56549.1"/>
    </source>
</evidence>
<dbReference type="AlphaFoldDB" id="A0A1U9K902"/>
<keyword evidence="1" id="KW-1133">Transmembrane helix</keyword>
<keyword evidence="1" id="KW-0472">Membrane</keyword>
<dbReference type="Proteomes" id="UP000188603">
    <property type="component" value="Chromosome"/>
</dbReference>
<keyword evidence="3" id="KW-1185">Reference proteome</keyword>
<accession>A0A1U9K902</accession>
<evidence type="ECO:0000313" key="3">
    <source>
        <dbReference type="Proteomes" id="UP000188603"/>
    </source>
</evidence>
<dbReference type="PROSITE" id="PS51257">
    <property type="entry name" value="PROKAR_LIPOPROTEIN"/>
    <property type="match status" value="1"/>
</dbReference>
<sequence>MYKGIKFFCRVGFYVMIAWLVVACLMALVLPTEARAEEAERLILPPAVGLFVFGGINAWIYYRLQPHQMRKSHSSEKHVDLRRWEQLFILCAVGLFAISLSLLYLIGWVLRFESTESMMQAAVIFIVWLICFILLASLQGHIVKKMRGVHQGGQLLILKLLNFPKRELDESEVRVVHRAAFRTRSLMTWIFFISILISLYFGQLFAFLVLAAIWMVHFGHFHYVILKQKN</sequence>
<protein>
    <recommendedName>
        <fullName evidence="4">DUF3169 domain-containing protein</fullName>
    </recommendedName>
</protein>
<gene>
    <name evidence="2" type="ORF">B0W44_13045</name>
</gene>
<keyword evidence="1" id="KW-0812">Transmembrane</keyword>
<evidence type="ECO:0000256" key="1">
    <source>
        <dbReference type="SAM" id="Phobius"/>
    </source>
</evidence>
<dbReference type="KEGG" id="ntr:B0W44_13045"/>
<feature type="transmembrane region" description="Helical" evidence="1">
    <location>
        <begin position="7"/>
        <end position="30"/>
    </location>
</feature>
<feature type="transmembrane region" description="Helical" evidence="1">
    <location>
        <begin position="87"/>
        <end position="106"/>
    </location>
</feature>
<reference evidence="2 3" key="1">
    <citation type="journal article" date="2015" name="Int. J. Syst. Evol. Microbiol.">
        <title>Novibacillus thermophilus gen. nov., sp. nov., a Gram-staining-negative and moderately thermophilic member of the family Thermoactinomycetaceae.</title>
        <authorList>
            <person name="Yang G."/>
            <person name="Chen J."/>
            <person name="Zhou S."/>
        </authorList>
    </citation>
    <scope>NUCLEOTIDE SEQUENCE [LARGE SCALE GENOMIC DNA]</scope>
    <source>
        <strain evidence="2 3">SG-1</strain>
    </source>
</reference>
<feature type="transmembrane region" description="Helical" evidence="1">
    <location>
        <begin position="42"/>
        <end position="62"/>
    </location>
</feature>
<organism evidence="2 3">
    <name type="scientific">Novibacillus thermophilus</name>
    <dbReference type="NCBI Taxonomy" id="1471761"/>
    <lineage>
        <taxon>Bacteria</taxon>
        <taxon>Bacillati</taxon>
        <taxon>Bacillota</taxon>
        <taxon>Bacilli</taxon>
        <taxon>Bacillales</taxon>
        <taxon>Thermoactinomycetaceae</taxon>
        <taxon>Novibacillus</taxon>
    </lineage>
</organism>
<proteinExistence type="predicted"/>
<evidence type="ECO:0008006" key="4">
    <source>
        <dbReference type="Google" id="ProtNLM"/>
    </source>
</evidence>